<organism evidence="3 4">
    <name type="scientific">Ralstonia edaphi</name>
    <dbReference type="NCBI Taxonomy" id="3058599"/>
    <lineage>
        <taxon>Bacteria</taxon>
        <taxon>Pseudomonadati</taxon>
        <taxon>Pseudomonadota</taxon>
        <taxon>Betaproteobacteria</taxon>
        <taxon>Burkholderiales</taxon>
        <taxon>Burkholderiaceae</taxon>
        <taxon>Ralstonia</taxon>
    </lineage>
</organism>
<evidence type="ECO:0000256" key="2">
    <source>
        <dbReference type="SAM" id="Phobius"/>
    </source>
</evidence>
<comment type="caution">
    <text evidence="3">The sequence shown here is derived from an EMBL/GenBank/DDBJ whole genome shotgun (WGS) entry which is preliminary data.</text>
</comment>
<feature type="transmembrane region" description="Helical" evidence="2">
    <location>
        <begin position="709"/>
        <end position="728"/>
    </location>
</feature>
<feature type="coiled-coil region" evidence="1">
    <location>
        <begin position="30"/>
        <end position="243"/>
    </location>
</feature>
<reference evidence="3 4" key="1">
    <citation type="submission" date="2023-07" db="EMBL/GenBank/DDBJ databases">
        <authorList>
            <person name="Peeters C."/>
        </authorList>
    </citation>
    <scope>NUCLEOTIDE SEQUENCE [LARGE SCALE GENOMIC DNA]</scope>
    <source>
        <strain evidence="3 4">R-16034</strain>
    </source>
</reference>
<keyword evidence="4" id="KW-1185">Reference proteome</keyword>
<evidence type="ECO:0008006" key="5">
    <source>
        <dbReference type="Google" id="ProtNLM"/>
    </source>
</evidence>
<feature type="transmembrane region" description="Helical" evidence="2">
    <location>
        <begin position="638"/>
        <end position="667"/>
    </location>
</feature>
<proteinExistence type="predicted"/>
<dbReference type="Proteomes" id="UP001189225">
    <property type="component" value="Unassembled WGS sequence"/>
</dbReference>
<dbReference type="AlphaFoldDB" id="A0AB72X7P1"/>
<evidence type="ECO:0000313" key="4">
    <source>
        <dbReference type="Proteomes" id="UP001189225"/>
    </source>
</evidence>
<dbReference type="EMBL" id="CATWHI010000004">
    <property type="protein sequence ID" value="CAJ0742105.1"/>
    <property type="molecule type" value="Genomic_DNA"/>
</dbReference>
<keyword evidence="1" id="KW-0175">Coiled coil</keyword>
<sequence>MSDARRLRLEVVLQAVDKATRPLRGLLKTNNDLARSMKATRDQLKQLDTQNANIESWRKFKGQLKANSQALADTASKANDLQRKLKELNAVPAQKKTLDAQVRAKEKELDGARKNLADQMSLRTHYNPALVDKYAKEVSQLTGHLKQLKKESTALSDLEKTSKQKLTKEFEAAVKKTKQLKEEQAQLRTNLSGVRKRMDEAGISTHGLAKHQAALRKSVKDANQTLEQQKAQLKAVADRQRRLADAQKAADRMRTHAGTFAAAGAGASVAGAATAAPIWKGLGESKHYELEKTRMGALGLGDAATKESIEFAKQMKAYGVSQVDKAELMRDALSTFADAHHAEMVLPTLAKMKFANKAVFGQAQGADNERMFMDLLKVIELRGGLASEAEFRNQADMVQRVITATGGRVQADEWLNVIKRGGLAAKGMDSEAFYYTLEPLVQEMGGNTVGTAMMSAYQNLYQGKTTKRTLGNLDRFGLIADRSKVKEDKAGQVSFMDPGALKGADIFRKDQFAWLEQVLLPTLKEKGITEKDQVLDAIGSIFSNRTASNLMSQMYLQRDQIHKNMRLNKGAAGIDQLDAAAKGLPQGKELEMLAKVHDLQKEIGDKVLPLYARALEWVANAADRVTKFMQENPGMAKAMAVGVGVLAATLLTIGPILLTIASVLWPLAKLRTIVAALTGGARMGAGATQLLAGGFNLLMRCAGGLSNRLVKLGTILRPLIGILLDWAYKGAMLFGKGIGLITRVVLFLGNAFGLVVRCVGVVGKVLMWVARLALANPLLAFIAIIAAGAIYVWQNWETLGPNLAALWQAIKDAFGRAWDWIKEKASGIADWFTSTKDKLLDAGRAMVDGLLSGISERWAALKQKVGELADGVATWFKEKLGIHSPSRVFATLGGFTMAGLTQGLEDGQNGPLQAVHSLATKLTGIGAGIAIGSTAAVAAPISFDTRPPLTTSAVAAAPATAAAPITIHIHPPAGADPQAIARLVRDELRQIENQRAARLRSRLTDRD</sequence>
<dbReference type="RefSeq" id="WP_316900902.1">
    <property type="nucleotide sequence ID" value="NZ_CATWHI010000004.1"/>
</dbReference>
<keyword evidence="2" id="KW-1133">Transmembrane helix</keyword>
<evidence type="ECO:0000313" key="3">
    <source>
        <dbReference type="EMBL" id="CAJ0742105.1"/>
    </source>
</evidence>
<protein>
    <recommendedName>
        <fullName evidence="5">Phage tail tape measure protein</fullName>
    </recommendedName>
</protein>
<accession>A0AB72X7P1</accession>
<keyword evidence="2" id="KW-0472">Membrane</keyword>
<evidence type="ECO:0000256" key="1">
    <source>
        <dbReference type="SAM" id="Coils"/>
    </source>
</evidence>
<gene>
    <name evidence="3" type="ORF">R16034_02972</name>
</gene>
<feature type="transmembrane region" description="Helical" evidence="2">
    <location>
        <begin position="772"/>
        <end position="793"/>
    </location>
</feature>
<keyword evidence="2" id="KW-0812">Transmembrane</keyword>
<feature type="transmembrane region" description="Helical" evidence="2">
    <location>
        <begin position="740"/>
        <end position="760"/>
    </location>
</feature>
<name>A0AB72X7P1_9RALS</name>